<dbReference type="Proteomes" id="UP000000321">
    <property type="component" value="Unassembled WGS sequence"/>
</dbReference>
<dbReference type="Pfam" id="PF22612">
    <property type="entry name" value="GH113"/>
    <property type="match status" value="1"/>
</dbReference>
<dbReference type="AlphaFoldDB" id="Q1YER2"/>
<dbReference type="EMBL" id="AAPJ01000007">
    <property type="protein sequence ID" value="EAS48833.1"/>
    <property type="molecule type" value="Genomic_DNA"/>
</dbReference>
<evidence type="ECO:0008006" key="3">
    <source>
        <dbReference type="Google" id="ProtNLM"/>
    </source>
</evidence>
<dbReference type="CDD" id="cd19608">
    <property type="entry name" value="GH113_mannanase-like"/>
    <property type="match status" value="1"/>
</dbReference>
<comment type="caution">
    <text evidence="1">The sequence shown here is derived from an EMBL/GenBank/DDBJ whole genome shotgun (WGS) entry which is preliminary data.</text>
</comment>
<proteinExistence type="predicted"/>
<keyword evidence="2" id="KW-1185">Reference proteome</keyword>
<sequence length="372" mass="39663">MGLRTTIDAGRPCAEDIGRRPARRATGWLATAGAWGCRLLAAGIAMTMMAGAAFAAPACSGERRLQTNGVNLIRTENAPFGSPASRESLARLAKLGADNVAIVPFLWQPGPHDPQIGLGSDMSLDELRVAIAAAQAAGLDAFVKPHVWVPQTWAGAIAMPDDAAWTTWFGHYRTALIDIAQVAADAGATSLAVGTELVQSTGRPEWPALIAEIRAIFPGTLVYVAHNADEAETVPFWAQLDRIGVSLYPPLGADDARQDWAAAMADQLRRIAAVSRKSGRNVWVAEYGLRSAAGAAAKPWESAEERDAAADDVLQAAVIAEWHCQFDPAVVEGAWVWRWFTDPDAGGRTDTDFTVQGKLAEGVLFCHWRGGC</sequence>
<dbReference type="BioCyc" id="AURANTIMONAS:SI859A1_03471-MONOMER"/>
<protein>
    <recommendedName>
        <fullName evidence="3">Glycoside hydrolase family 5 domain-containing protein</fullName>
    </recommendedName>
</protein>
<dbReference type="InterPro" id="IPR017853">
    <property type="entry name" value="GH"/>
</dbReference>
<evidence type="ECO:0000313" key="2">
    <source>
        <dbReference type="Proteomes" id="UP000000321"/>
    </source>
</evidence>
<evidence type="ECO:0000313" key="1">
    <source>
        <dbReference type="EMBL" id="EAS48833.1"/>
    </source>
</evidence>
<dbReference type="InterPro" id="IPR055151">
    <property type="entry name" value="GH113"/>
</dbReference>
<dbReference type="HOGENOM" id="CLU_074032_0_0_5"/>
<dbReference type="SUPFAM" id="SSF51445">
    <property type="entry name" value="(Trans)glycosidases"/>
    <property type="match status" value="1"/>
</dbReference>
<organism evidence="1 2">
    <name type="scientific">Aurantimonas manganoxydans (strain ATCC BAA-1229 / DSM 21871 / SI85-9A1)</name>
    <dbReference type="NCBI Taxonomy" id="287752"/>
    <lineage>
        <taxon>Bacteria</taxon>
        <taxon>Pseudomonadati</taxon>
        <taxon>Pseudomonadota</taxon>
        <taxon>Alphaproteobacteria</taxon>
        <taxon>Hyphomicrobiales</taxon>
        <taxon>Aurantimonadaceae</taxon>
        <taxon>Aurantimonas</taxon>
    </lineage>
</organism>
<dbReference type="Gene3D" id="3.20.20.80">
    <property type="entry name" value="Glycosidases"/>
    <property type="match status" value="1"/>
</dbReference>
<name>Q1YER2_AURMS</name>
<reference evidence="1 2" key="1">
    <citation type="journal article" date="2008" name="Appl. Environ. Microbiol.">
        <title>Genomic insights into Mn(II) oxidation by the marine alphaproteobacterium Aurantimonas sp. strain SI85-9A1.</title>
        <authorList>
            <person name="Dick G.J."/>
            <person name="Podell S."/>
            <person name="Johnson H.A."/>
            <person name="Rivera-Espinoza Y."/>
            <person name="Bernier-Latmani R."/>
            <person name="McCarthy J.K."/>
            <person name="Torpey J.W."/>
            <person name="Clement B.G."/>
            <person name="Gaasterland T."/>
            <person name="Tebo B.M."/>
        </authorList>
    </citation>
    <scope>NUCLEOTIDE SEQUENCE [LARGE SCALE GENOMIC DNA]</scope>
    <source>
        <strain evidence="1 2">SI85-9A1</strain>
    </source>
</reference>
<gene>
    <name evidence="1" type="ORF">SI859A1_03471</name>
</gene>
<accession>Q1YER2</accession>